<accession>A0A854Q3V4</accession>
<dbReference type="InterPro" id="IPR056542">
    <property type="entry name" value="Ig-like_POM152_1st"/>
</dbReference>
<sequence>MTIDSRLSQSPVLLKMPPKLGTPMRYPSAPSTPTPAPRPATVITPPPPPPVIPTNFLEPSEQRLFVAAIFGLIEITKLWDTFLPILVTDPDPSWSSSLRISSAESVLAWTLAEVGMMWAVGMLRIPLLSPSWRQLGIIGALSLCMNTICWFLVEPSRMLGYVNIVGTAALGGNWYWNWFYALRRWYEPPHIEGVHKIRLLPYSTATLNPLSLTYCIPPDAPQPLYIPVIFNNSIPEQVSYKIRSLDTGHTVVEKVYGSSMKRSPTRPPRLRITDGDDDEDGELELEPGIDPLSALVLQSGGKIVGHPKDIDPSTLPSVKPHDSMSLVPRNLAPSENILFLTVSKPSVITLSTVMDKKGNKFHITPRREAVIIECPTGGKFVEEHKGKVVHKAERPKSAELRCVGDEEMVYFQARGVSPLRVGWEKKSKDKSENGFIEGIDDEVTPIDDLALIGRDRVSKTHTVPLRVTHNVPGTYTLSLTTVHDSLHNTYTPSGYATRQIYNVIPRPSIKFNCQAPYQLLQNQTVSLPIEVLVSSQQLEEPLELTYRYSSLDGKSSEKKFAVKNKREHLSVSQPGIYDLIGIEGPCAGGVMEPSRCEVQTVPLPSMDMGVETLHECAMDVGVTASFDFTGSPPFKLDYTEQRKGGRAKFLSQTFQSHHGSIVLRPEQEGVYTYTFTTLSDRKYKKVAVDKEPIQQTVHPLANVEIVENFRRRTLYSCSGDVVDIDIDARGIAPLKLTYLASYSTHSSNTTLPLSLGRSRLSIPVPSALSSTSGASGKLNIALLAIEDGNGCVRKLTNPGVEVDIKREKPTGRMAKTGKAVVTQGEIVKVPLRLTGEAPWDVTYSNGGREFTLSMRDPNSELSLKDKGVYQLVKVKDSHCPGTVLSGDSAFEVDFKPRPVVSLQASGLISHVVTGSANLYRHRGLCAGQEDQAALKFAGQAPFELGYRHTSGGRTSRHILKSAQEIGILHLSTEPGSHRYDFLSLADGNYLKTDVSIALEHEVFGRPSASFVKHTSRALCLDSTLETDAKILLKGQGPWILSLSVRKPASTSITSHTVTITNPEWTVSLPQVLEDIGRYEVMISKVEDVSGCEWVSGETDELRSMVEVVESARIVPVDEKEDLCVGDSLDFLLQGKAPWTIEYAWKGKDHKVTSSASRFSRFAEKAGKFEVKSVALRDDRCKRQVEGMVRTVHALPSAKITSGENDLREGDEPAVFNVHFTGIAPFSFTYTRSEQIGSKHKVVETQTITDIMDSSYAISSSLPGDYAVTSVSDKFCRYPPLSRSKE</sequence>
<dbReference type="Pfam" id="PF23664">
    <property type="entry name" value="Ig_Pom152"/>
    <property type="match status" value="1"/>
</dbReference>
<feature type="transmembrane region" description="Helical" evidence="2">
    <location>
        <begin position="106"/>
        <end position="123"/>
    </location>
</feature>
<dbReference type="GO" id="GO:0070762">
    <property type="term" value="C:nuclear pore transmembrane ring"/>
    <property type="evidence" value="ECO:0007669"/>
    <property type="project" value="TreeGrafter"/>
</dbReference>
<feature type="compositionally biased region" description="Polar residues" evidence="1">
    <location>
        <begin position="1"/>
        <end position="11"/>
    </location>
</feature>
<dbReference type="InterPro" id="IPR056540">
    <property type="entry name" value="TMD_POM152"/>
</dbReference>
<dbReference type="PANTHER" id="PTHR28206:SF1">
    <property type="entry name" value="NUCLEOPORIN POM152"/>
    <property type="match status" value="1"/>
</dbReference>
<gene>
    <name evidence="8" type="ORF">C361_06118</name>
</gene>
<dbReference type="GO" id="GO:0017056">
    <property type="term" value="F:structural constituent of nuclear pore"/>
    <property type="evidence" value="ECO:0007669"/>
    <property type="project" value="InterPro"/>
</dbReference>
<feature type="domain" description="Nucleoporin POM152 first Ig-like" evidence="6">
    <location>
        <begin position="204"/>
        <end position="370"/>
    </location>
</feature>
<feature type="region of interest" description="Disordered" evidence="1">
    <location>
        <begin position="1"/>
        <end position="45"/>
    </location>
</feature>
<dbReference type="GO" id="GO:0006606">
    <property type="term" value="P:protein import into nucleus"/>
    <property type="evidence" value="ECO:0007669"/>
    <property type="project" value="TreeGrafter"/>
</dbReference>
<comment type="caution">
    <text evidence="8">The sequence shown here is derived from an EMBL/GenBank/DDBJ whole genome shotgun (WGS) entry which is preliminary data.</text>
</comment>
<dbReference type="InterPro" id="IPR037701">
    <property type="entry name" value="Pom152"/>
</dbReference>
<feature type="domain" description="Nucleoporin POM152 N-terminal transmembrane" evidence="4">
    <location>
        <begin position="59"/>
        <end position="153"/>
    </location>
</feature>
<evidence type="ECO:0000259" key="6">
    <source>
        <dbReference type="Pfam" id="PF24519"/>
    </source>
</evidence>
<feature type="domain" description="Nucleoporin POM152 Ig-like" evidence="5">
    <location>
        <begin position="816"/>
        <end position="888"/>
    </location>
</feature>
<feature type="domain" description="Nucleoporin POM152 Ig-like" evidence="5">
    <location>
        <begin position="506"/>
        <end position="596"/>
    </location>
</feature>
<feature type="domain" description="Nucleoporin POM152 ninth Ig-like" evidence="7">
    <location>
        <begin position="1112"/>
        <end position="1184"/>
    </location>
</feature>
<dbReference type="Pfam" id="PF24312">
    <property type="entry name" value="Ig-like_POM152"/>
    <property type="match status" value="2"/>
</dbReference>
<evidence type="ECO:0000256" key="1">
    <source>
        <dbReference type="SAM" id="MobiDB-lite"/>
    </source>
</evidence>
<evidence type="ECO:0000259" key="5">
    <source>
        <dbReference type="Pfam" id="PF24312"/>
    </source>
</evidence>
<feature type="transmembrane region" description="Helical" evidence="2">
    <location>
        <begin position="135"/>
        <end position="153"/>
    </location>
</feature>
<feature type="transmembrane region" description="Helical" evidence="2">
    <location>
        <begin position="64"/>
        <end position="86"/>
    </location>
</feature>
<dbReference type="Pfam" id="PF24527">
    <property type="entry name" value="Ig-like_Pom152_9"/>
    <property type="match status" value="1"/>
</dbReference>
<dbReference type="Pfam" id="PF24097">
    <property type="entry name" value="TMD_POM152"/>
    <property type="match status" value="1"/>
</dbReference>
<keyword evidence="2" id="KW-0812">Transmembrane</keyword>
<evidence type="ECO:0000313" key="9">
    <source>
        <dbReference type="Proteomes" id="UP000199727"/>
    </source>
</evidence>
<dbReference type="Pfam" id="PF24519">
    <property type="entry name" value="Ig-like_Pom152_1"/>
    <property type="match status" value="1"/>
</dbReference>
<keyword evidence="2" id="KW-0472">Membrane</keyword>
<evidence type="ECO:0000313" key="8">
    <source>
        <dbReference type="EMBL" id="OXG12930.1"/>
    </source>
</evidence>
<dbReference type="EMBL" id="AMKT01000083">
    <property type="protein sequence ID" value="OXG12930.1"/>
    <property type="molecule type" value="Genomic_DNA"/>
</dbReference>
<dbReference type="InterPro" id="IPR056543">
    <property type="entry name" value="Ig-like_POM152_9th"/>
</dbReference>
<dbReference type="Proteomes" id="UP000199727">
    <property type="component" value="Unassembled WGS sequence"/>
</dbReference>
<evidence type="ECO:0000256" key="2">
    <source>
        <dbReference type="SAM" id="Phobius"/>
    </source>
</evidence>
<dbReference type="InterPro" id="IPR056541">
    <property type="entry name" value="Ig-like_POM152"/>
</dbReference>
<protein>
    <recommendedName>
        <fullName evidence="10">Nucleoporin POM152</fullName>
    </recommendedName>
</protein>
<dbReference type="OrthoDB" id="5529162at2759"/>
<dbReference type="GO" id="GO:0006999">
    <property type="term" value="P:nuclear pore organization"/>
    <property type="evidence" value="ECO:0007669"/>
    <property type="project" value="TreeGrafter"/>
</dbReference>
<name>A0A854Q3V4_CRYNE</name>
<organism evidence="8 9">
    <name type="scientific">Cryptococcus neoformans Tu259-1</name>
    <dbReference type="NCBI Taxonomy" id="1230072"/>
    <lineage>
        <taxon>Eukaryota</taxon>
        <taxon>Fungi</taxon>
        <taxon>Dikarya</taxon>
        <taxon>Basidiomycota</taxon>
        <taxon>Agaricomycotina</taxon>
        <taxon>Tremellomycetes</taxon>
        <taxon>Tremellales</taxon>
        <taxon>Cryptococcaceae</taxon>
        <taxon>Cryptococcus</taxon>
        <taxon>Cryptococcus neoformans species complex</taxon>
    </lineage>
</organism>
<keyword evidence="2" id="KW-1133">Transmembrane helix</keyword>
<dbReference type="PANTHER" id="PTHR28206">
    <property type="entry name" value="NUCLEOPORIN POM152"/>
    <property type="match status" value="1"/>
</dbReference>
<evidence type="ECO:0000259" key="3">
    <source>
        <dbReference type="Pfam" id="PF23664"/>
    </source>
</evidence>
<dbReference type="InterPro" id="IPR056544">
    <property type="entry name" value="Ig_POM152"/>
</dbReference>
<evidence type="ECO:0008006" key="10">
    <source>
        <dbReference type="Google" id="ProtNLM"/>
    </source>
</evidence>
<reference evidence="8 9" key="1">
    <citation type="submission" date="2017-06" db="EMBL/GenBank/DDBJ databases">
        <title>Global population genomics of the pathogenic fungus Cryptococcus neoformans var. grubii.</title>
        <authorList>
            <person name="Cuomo C."/>
            <person name="Litvintseva A."/>
            <person name="Chen Y."/>
            <person name="Young S."/>
            <person name="Zeng Q."/>
            <person name="Chapman S."/>
            <person name="Gujja S."/>
            <person name="Saif S."/>
            <person name="Birren B."/>
        </authorList>
    </citation>
    <scope>NUCLEOTIDE SEQUENCE [LARGE SCALE GENOMIC DNA]</scope>
    <source>
        <strain evidence="8 9">Tu259-1</strain>
    </source>
</reference>
<feature type="compositionally biased region" description="Pro residues" evidence="1">
    <location>
        <begin position="30"/>
        <end position="45"/>
    </location>
</feature>
<evidence type="ECO:0000259" key="7">
    <source>
        <dbReference type="Pfam" id="PF24527"/>
    </source>
</evidence>
<proteinExistence type="predicted"/>
<evidence type="ECO:0000259" key="4">
    <source>
        <dbReference type="Pfam" id="PF24097"/>
    </source>
</evidence>
<feature type="domain" description="Nucleoporin POM152 immunoglobulin-like" evidence="3">
    <location>
        <begin position="601"/>
        <end position="702"/>
    </location>
</feature>